<dbReference type="AlphaFoldDB" id="A0A6G9YLS3"/>
<keyword evidence="2" id="KW-1185">Reference proteome</keyword>
<organism evidence="1 2">
    <name type="scientific">Nocardia arthritidis</name>
    <dbReference type="NCBI Taxonomy" id="228602"/>
    <lineage>
        <taxon>Bacteria</taxon>
        <taxon>Bacillati</taxon>
        <taxon>Actinomycetota</taxon>
        <taxon>Actinomycetes</taxon>
        <taxon>Mycobacteriales</taxon>
        <taxon>Nocardiaceae</taxon>
        <taxon>Nocardia</taxon>
    </lineage>
</organism>
<sequence length="221" mass="24999">MESATKAQARAELDEFIQSKPFSCLGARAALKRDTITHGHYRELGDAESAREHHRDLAEYARGLPGTLSDKSFKTFVATFDAPGLLDEPEFERLLWQHLQLVHDIDIQEHTPDTRFSSDPAEATFGFPTAGHAFFVVGLHPGSSRASRRFTRIAAAFNSNVQFVLMGETFDRMQEKIRGREVTNNGSVNPSFTTYEYTQPARHFSGRFTEQDWKCPFEPRG</sequence>
<evidence type="ECO:0008006" key="3">
    <source>
        <dbReference type="Google" id="ProtNLM"/>
    </source>
</evidence>
<dbReference type="KEGG" id="nah:F5544_31950"/>
<dbReference type="InterPro" id="IPR014988">
    <property type="entry name" value="Uncharacterised_YqcI/YcgG"/>
</dbReference>
<dbReference type="RefSeq" id="WP_167476669.1">
    <property type="nucleotide sequence ID" value="NZ_CP046172.1"/>
</dbReference>
<evidence type="ECO:0000313" key="1">
    <source>
        <dbReference type="EMBL" id="QIS14229.1"/>
    </source>
</evidence>
<protein>
    <recommendedName>
        <fullName evidence="3">YqcI/YcgG family protein</fullName>
    </recommendedName>
</protein>
<proteinExistence type="predicted"/>
<dbReference type="Proteomes" id="UP000503540">
    <property type="component" value="Chromosome"/>
</dbReference>
<name>A0A6G9YLS3_9NOCA</name>
<dbReference type="PANTHER" id="PTHR40045:SF1">
    <property type="entry name" value="YQCI_YCGG FAMILY PROTEIN"/>
    <property type="match status" value="1"/>
</dbReference>
<dbReference type="PANTHER" id="PTHR40045">
    <property type="entry name" value="YCGG FAMILY PROTEIN"/>
    <property type="match status" value="1"/>
</dbReference>
<dbReference type="NCBIfam" id="NF041366">
    <property type="entry name" value="GntA_guanitoxin"/>
    <property type="match status" value="1"/>
</dbReference>
<accession>A0A6G9YLS3</accession>
<reference evidence="1 2" key="1">
    <citation type="journal article" date="2019" name="ACS Chem. Biol.">
        <title>Identification and Mobilization of a Cryptic Antibiotic Biosynthesis Gene Locus from a Human-Pathogenic Nocardia Isolate.</title>
        <authorList>
            <person name="Herisse M."/>
            <person name="Ishida K."/>
            <person name="Porter J.L."/>
            <person name="Howden B."/>
            <person name="Hertweck C."/>
            <person name="Stinear T.P."/>
            <person name="Pidot S.J."/>
        </authorList>
    </citation>
    <scope>NUCLEOTIDE SEQUENCE [LARGE SCALE GENOMIC DNA]</scope>
    <source>
        <strain evidence="1 2">AUSMDU00012717</strain>
    </source>
</reference>
<evidence type="ECO:0000313" key="2">
    <source>
        <dbReference type="Proteomes" id="UP000503540"/>
    </source>
</evidence>
<gene>
    <name evidence="1" type="ORF">F5544_31950</name>
</gene>
<dbReference type="EMBL" id="CP046172">
    <property type="protein sequence ID" value="QIS14229.1"/>
    <property type="molecule type" value="Genomic_DNA"/>
</dbReference>
<dbReference type="Pfam" id="PF08892">
    <property type="entry name" value="YqcI_YcgG"/>
    <property type="match status" value="1"/>
</dbReference>